<organism evidence="1 2">
    <name type="scientific">Seminavis robusta</name>
    <dbReference type="NCBI Taxonomy" id="568900"/>
    <lineage>
        <taxon>Eukaryota</taxon>
        <taxon>Sar</taxon>
        <taxon>Stramenopiles</taxon>
        <taxon>Ochrophyta</taxon>
        <taxon>Bacillariophyta</taxon>
        <taxon>Bacillariophyceae</taxon>
        <taxon>Bacillariophycidae</taxon>
        <taxon>Naviculales</taxon>
        <taxon>Naviculaceae</taxon>
        <taxon>Seminavis</taxon>
    </lineage>
</organism>
<evidence type="ECO:0000313" key="1">
    <source>
        <dbReference type="EMBL" id="CAB9496227.1"/>
    </source>
</evidence>
<gene>
    <name evidence="1" type="ORF">SEMRO_3_G002020.1</name>
</gene>
<keyword evidence="2" id="KW-1185">Reference proteome</keyword>
<comment type="caution">
    <text evidence="1">The sequence shown here is derived from an EMBL/GenBank/DDBJ whole genome shotgun (WGS) entry which is preliminary data.</text>
</comment>
<name>A0A9N8H1E2_9STRA</name>
<reference evidence="1" key="1">
    <citation type="submission" date="2020-06" db="EMBL/GenBank/DDBJ databases">
        <authorList>
            <consortium name="Plant Systems Biology data submission"/>
        </authorList>
    </citation>
    <scope>NUCLEOTIDE SEQUENCE</scope>
    <source>
        <strain evidence="1">D6</strain>
    </source>
</reference>
<proteinExistence type="predicted"/>
<dbReference type="AlphaFoldDB" id="A0A9N8H1E2"/>
<dbReference type="EMBL" id="CAICTM010000003">
    <property type="protein sequence ID" value="CAB9496227.1"/>
    <property type="molecule type" value="Genomic_DNA"/>
</dbReference>
<sequence length="71" mass="7564">MQTKTARLPTRVGVGVAVHTFGSYATKTAPSHMFHVCVVIKLGSLINGLKPPLVLLNQPFRTAASPVPLQV</sequence>
<accession>A0A9N8H1E2</accession>
<evidence type="ECO:0000313" key="2">
    <source>
        <dbReference type="Proteomes" id="UP001153069"/>
    </source>
</evidence>
<protein>
    <submittedName>
        <fullName evidence="1">Uncharacterized protein</fullName>
    </submittedName>
</protein>
<dbReference type="Proteomes" id="UP001153069">
    <property type="component" value="Unassembled WGS sequence"/>
</dbReference>